<proteinExistence type="inferred from homology"/>
<comment type="catalytic activity">
    <reaction evidence="10">
        <text>L-glutamate + acetyl-CoA = N-acetyl-L-glutamate + CoA + H(+)</text>
        <dbReference type="Rhea" id="RHEA:24292"/>
        <dbReference type="ChEBI" id="CHEBI:15378"/>
        <dbReference type="ChEBI" id="CHEBI:29985"/>
        <dbReference type="ChEBI" id="CHEBI:44337"/>
        <dbReference type="ChEBI" id="CHEBI:57287"/>
        <dbReference type="ChEBI" id="CHEBI:57288"/>
        <dbReference type="EC" id="2.3.1.1"/>
    </reaction>
</comment>
<dbReference type="FunFam" id="3.10.20.340:FF:000001">
    <property type="entry name" value="Arginine biosynthesis bifunctional protein ArgJ, chloroplastic"/>
    <property type="match status" value="1"/>
</dbReference>
<dbReference type="Pfam" id="PF01960">
    <property type="entry name" value="ArgJ"/>
    <property type="match status" value="1"/>
</dbReference>
<evidence type="ECO:0000256" key="1">
    <source>
        <dbReference type="ARBA" id="ARBA00006774"/>
    </source>
</evidence>
<keyword evidence="8 10" id="KW-0012">Acyltransferase</keyword>
<reference evidence="11 12" key="1">
    <citation type="submission" date="2019-07" db="EMBL/GenBank/DDBJ databases">
        <title>Whole genome shotgun sequence of Clostridium butyricum NBRC 3858.</title>
        <authorList>
            <person name="Hosoyama A."/>
            <person name="Uohara A."/>
            <person name="Ohji S."/>
            <person name="Ichikawa N."/>
        </authorList>
    </citation>
    <scope>NUCLEOTIDE SEQUENCE [LARGE SCALE GENOMIC DNA]</scope>
    <source>
        <strain evidence="11 12">NBRC 3858</strain>
    </source>
</reference>
<comment type="catalytic activity">
    <reaction evidence="9 10">
        <text>N(2)-acetyl-L-ornithine + L-glutamate = N-acetyl-L-glutamate + L-ornithine</text>
        <dbReference type="Rhea" id="RHEA:15349"/>
        <dbReference type="ChEBI" id="CHEBI:29985"/>
        <dbReference type="ChEBI" id="CHEBI:44337"/>
        <dbReference type="ChEBI" id="CHEBI:46911"/>
        <dbReference type="ChEBI" id="CHEBI:57805"/>
        <dbReference type="EC" id="2.3.1.35"/>
    </reaction>
</comment>
<dbReference type="InterPro" id="IPR042195">
    <property type="entry name" value="ArgJ_beta_C"/>
</dbReference>
<dbReference type="PANTHER" id="PTHR23100:SF0">
    <property type="entry name" value="ARGININE BIOSYNTHESIS BIFUNCTIONAL PROTEIN ARGJ, MITOCHONDRIAL"/>
    <property type="match status" value="1"/>
</dbReference>
<sequence>MEIKYIDGGVTAPKGFLASGIYCGIKQGSVKKDLALIYSEVPAKASGMFTKNKVKGAPIYICKDHLSNKKAQAIIINSGNANTCTGDDGLSKAKKMTALQAKALNLKADDVLVASTGVIGVPLNIDAIKDGIPLLTEKLSKSGNQDAASAIMTTDTFMKELAAEFYIGDTKVTLGTMAKGSGMIEPNMGTMLSFITTDISISPQLLDEALKSTVTITYNRVSVDGDTSTNDSIFILANGQANNPTITEKDENYYTFVNVLKEINTIMAKNIAKDGEGATKLLECQVIGAANEKDAVLFGKSVINSSLVKTAMFGSDANWGRILCALGYANVDFDPEKVDVSFESCAGEIEVCKNGSSVAFDEDKAKKVLDQKEIIIKINLSQGECTAYVWGCDLSYEYVKINGDYRS</sequence>
<organism evidence="11 12">
    <name type="scientific">Clostridium butyricum</name>
    <dbReference type="NCBI Taxonomy" id="1492"/>
    <lineage>
        <taxon>Bacteria</taxon>
        <taxon>Bacillati</taxon>
        <taxon>Bacillota</taxon>
        <taxon>Clostridia</taxon>
        <taxon>Eubacteriales</taxon>
        <taxon>Clostridiaceae</taxon>
        <taxon>Clostridium</taxon>
    </lineage>
</organism>
<feature type="binding site" evidence="10">
    <location>
        <position position="402"/>
    </location>
    <ligand>
        <name>substrate</name>
    </ligand>
</feature>
<dbReference type="RefSeq" id="WP_027635505.1">
    <property type="nucleotide sequence ID" value="NZ_BKBC01000019.1"/>
</dbReference>
<dbReference type="GO" id="GO:0006592">
    <property type="term" value="P:ornithine biosynthetic process"/>
    <property type="evidence" value="ECO:0007669"/>
    <property type="project" value="TreeGrafter"/>
</dbReference>
<feature type="binding site" evidence="10">
    <location>
        <position position="190"/>
    </location>
    <ligand>
        <name>substrate</name>
    </ligand>
</feature>
<keyword evidence="4 10" id="KW-0028">Amino-acid biosynthesis</keyword>
<comment type="caution">
    <text evidence="11">The sequence shown here is derived from an EMBL/GenBank/DDBJ whole genome shotgun (WGS) entry which is preliminary data.</text>
</comment>
<feature type="chain" id="PRO_5031680143" description="Arginine biosynthesis bifunctional protein ArgJ alpha chain" evidence="10">
    <location>
        <begin position="1"/>
        <end position="189"/>
    </location>
</feature>
<dbReference type="GO" id="GO:0004358">
    <property type="term" value="F:L-glutamate N-acetyltransferase activity, acting on acetyl-L-ornithine as donor"/>
    <property type="evidence" value="ECO:0007669"/>
    <property type="project" value="UniProtKB-UniRule"/>
</dbReference>
<evidence type="ECO:0000256" key="9">
    <source>
        <dbReference type="ARBA" id="ARBA00049439"/>
    </source>
</evidence>
<evidence type="ECO:0000256" key="3">
    <source>
        <dbReference type="ARBA" id="ARBA00022571"/>
    </source>
</evidence>
<dbReference type="NCBIfam" id="NF003802">
    <property type="entry name" value="PRK05388.1"/>
    <property type="match status" value="1"/>
</dbReference>
<dbReference type="UniPathway" id="UPA00068">
    <property type="reaction ID" value="UER00106"/>
</dbReference>
<dbReference type="Proteomes" id="UP000321089">
    <property type="component" value="Unassembled WGS sequence"/>
</dbReference>
<dbReference type="Gene3D" id="3.10.20.340">
    <property type="entry name" value="ArgJ beta chain, C-terminal domain"/>
    <property type="match status" value="1"/>
</dbReference>
<evidence type="ECO:0000256" key="5">
    <source>
        <dbReference type="ARBA" id="ARBA00022679"/>
    </source>
</evidence>
<evidence type="ECO:0000256" key="7">
    <source>
        <dbReference type="ARBA" id="ARBA00023268"/>
    </source>
</evidence>
<dbReference type="Gene3D" id="3.60.70.12">
    <property type="entry name" value="L-amino peptidase D-ALA esterase/amidase"/>
    <property type="match status" value="1"/>
</dbReference>
<dbReference type="HAMAP" id="MF_01106">
    <property type="entry name" value="ArgJ"/>
    <property type="match status" value="1"/>
</dbReference>
<feature type="binding site" evidence="10">
    <location>
        <position position="276"/>
    </location>
    <ligand>
        <name>substrate</name>
    </ligand>
</feature>
<feature type="binding site" evidence="10">
    <location>
        <position position="153"/>
    </location>
    <ligand>
        <name>substrate</name>
    </ligand>
</feature>
<evidence type="ECO:0000313" key="11">
    <source>
        <dbReference type="EMBL" id="GEQ21228.1"/>
    </source>
</evidence>
<dbReference type="GO" id="GO:0004042">
    <property type="term" value="F:L-glutamate N-acetyltransferase activity"/>
    <property type="evidence" value="ECO:0007669"/>
    <property type="project" value="UniProtKB-UniRule"/>
</dbReference>
<name>A0A512TMJ8_CLOBU</name>
<feature type="chain" id="PRO_5031680144" description="Arginine biosynthesis bifunctional protein ArgJ beta chain" evidence="10">
    <location>
        <begin position="190"/>
        <end position="407"/>
    </location>
</feature>
<feature type="site" description="Involved in the stabilization of negative charge on the oxyanion by the formation of the oxyanion hole" evidence="10">
    <location>
        <position position="116"/>
    </location>
</feature>
<dbReference type="EC" id="2.3.1.1" evidence="10"/>
<keyword evidence="7 10" id="KW-0511">Multifunctional enzyme</keyword>
<comment type="subunit">
    <text evidence="2 10">Heterotetramer of two alpha and two beta chains.</text>
</comment>
<keyword evidence="10" id="KW-0963">Cytoplasm</keyword>
<dbReference type="GO" id="GO:0005737">
    <property type="term" value="C:cytoplasm"/>
    <property type="evidence" value="ECO:0007669"/>
    <property type="project" value="UniProtKB-SubCell"/>
</dbReference>
<feature type="active site" description="Nucleophile" evidence="10">
    <location>
        <position position="190"/>
    </location>
</feature>
<comment type="pathway">
    <text evidence="10">Amino-acid biosynthesis; L-arginine biosynthesis; L-ornithine and N-acetyl-L-glutamate from L-glutamate and N(2)-acetyl-L-ornithine (cyclic): step 1/1.</text>
</comment>
<feature type="site" description="Involved in the stabilization of negative charge on the oxyanion by the formation of the oxyanion hole" evidence="10">
    <location>
        <position position="117"/>
    </location>
</feature>
<dbReference type="SUPFAM" id="SSF56266">
    <property type="entry name" value="DmpA/ArgJ-like"/>
    <property type="match status" value="1"/>
</dbReference>
<protein>
    <recommendedName>
        <fullName evidence="10">Arginine biosynthesis bifunctional protein ArgJ</fullName>
    </recommendedName>
    <domain>
        <recommendedName>
            <fullName evidence="10">Glutamate N-acetyltransferase</fullName>
            <ecNumber evidence="10">2.3.1.35</ecNumber>
        </recommendedName>
        <alternativeName>
            <fullName evidence="10">Ornithine acetyltransferase</fullName>
            <shortName evidence="10">OATase</shortName>
        </alternativeName>
        <alternativeName>
            <fullName evidence="10">Ornithine transacetylase</fullName>
        </alternativeName>
    </domain>
    <domain>
        <recommendedName>
            <fullName evidence="10">Amino-acid acetyltransferase</fullName>
            <ecNumber evidence="10">2.3.1.1</ecNumber>
        </recommendedName>
        <alternativeName>
            <fullName evidence="10">N-acetylglutamate synthase</fullName>
            <shortName evidence="10">AGSase</shortName>
        </alternativeName>
    </domain>
    <component>
        <recommendedName>
            <fullName evidence="10">Arginine biosynthesis bifunctional protein ArgJ alpha chain</fullName>
        </recommendedName>
    </component>
    <component>
        <recommendedName>
            <fullName evidence="10">Arginine biosynthesis bifunctional protein ArgJ beta chain</fullName>
        </recommendedName>
    </component>
</protein>
<gene>
    <name evidence="10 11" type="primary">argJ</name>
    <name evidence="11" type="ORF">CBU02nite_17340</name>
</gene>
<dbReference type="GO" id="GO:0006526">
    <property type="term" value="P:L-arginine biosynthetic process"/>
    <property type="evidence" value="ECO:0007669"/>
    <property type="project" value="UniProtKB-UniRule"/>
</dbReference>
<comment type="similarity">
    <text evidence="1 10">Belongs to the ArgJ family.</text>
</comment>
<evidence type="ECO:0000256" key="2">
    <source>
        <dbReference type="ARBA" id="ARBA00011475"/>
    </source>
</evidence>
<feature type="site" description="Cleavage; by autolysis" evidence="10">
    <location>
        <begin position="189"/>
        <end position="190"/>
    </location>
</feature>
<comment type="subcellular location">
    <subcellularLocation>
        <location evidence="10">Cytoplasm</location>
    </subcellularLocation>
</comment>
<feature type="binding site" evidence="10">
    <location>
        <position position="179"/>
    </location>
    <ligand>
        <name>substrate</name>
    </ligand>
</feature>
<accession>A0A512TMJ8</accession>
<comment type="pathway">
    <text evidence="10">Amino-acid biosynthesis; L-arginine biosynthesis; N(2)-acetyl-L-ornithine from L-glutamate: step 1/4.</text>
</comment>
<evidence type="ECO:0000256" key="8">
    <source>
        <dbReference type="ARBA" id="ARBA00023315"/>
    </source>
</evidence>
<dbReference type="CDD" id="cd02152">
    <property type="entry name" value="OAT"/>
    <property type="match status" value="1"/>
</dbReference>
<dbReference type="InterPro" id="IPR016117">
    <property type="entry name" value="ArgJ-like_dom_sf"/>
</dbReference>
<keyword evidence="6 10" id="KW-0068">Autocatalytic cleavage</keyword>
<keyword evidence="5 10" id="KW-0808">Transferase</keyword>
<evidence type="ECO:0000313" key="12">
    <source>
        <dbReference type="Proteomes" id="UP000321089"/>
    </source>
</evidence>
<comment type="function">
    <text evidence="10">Catalyzes two activities which are involved in the cyclic version of arginine biosynthesis: the synthesis of N-acetylglutamate from glutamate and acetyl-CoA as the acetyl donor, and of ornithine by transacetylation between N(2)-acetylornithine and glutamate.</text>
</comment>
<dbReference type="NCBIfam" id="TIGR00120">
    <property type="entry name" value="ArgJ"/>
    <property type="match status" value="1"/>
</dbReference>
<evidence type="ECO:0000256" key="10">
    <source>
        <dbReference type="HAMAP-Rule" id="MF_01106"/>
    </source>
</evidence>
<dbReference type="EMBL" id="BKBC01000019">
    <property type="protein sequence ID" value="GEQ21228.1"/>
    <property type="molecule type" value="Genomic_DNA"/>
</dbReference>
<dbReference type="AlphaFoldDB" id="A0A512TMJ8"/>
<evidence type="ECO:0000256" key="4">
    <source>
        <dbReference type="ARBA" id="ARBA00022605"/>
    </source>
</evidence>
<evidence type="ECO:0000256" key="6">
    <source>
        <dbReference type="ARBA" id="ARBA00022813"/>
    </source>
</evidence>
<feature type="binding site" evidence="10">
    <location>
        <position position="407"/>
    </location>
    <ligand>
        <name>substrate</name>
    </ligand>
</feature>
<dbReference type="FunFam" id="3.60.70.12:FF:000001">
    <property type="entry name" value="Arginine biosynthesis bifunctional protein ArgJ, chloroplastic"/>
    <property type="match status" value="1"/>
</dbReference>
<dbReference type="PANTHER" id="PTHR23100">
    <property type="entry name" value="ARGININE BIOSYNTHESIS BIFUNCTIONAL PROTEIN ARGJ"/>
    <property type="match status" value="1"/>
</dbReference>
<keyword evidence="3 10" id="KW-0055">Arginine biosynthesis</keyword>
<dbReference type="InterPro" id="IPR002813">
    <property type="entry name" value="Arg_biosynth_ArgJ"/>
</dbReference>
<dbReference type="EC" id="2.3.1.35" evidence="10"/>